<dbReference type="RefSeq" id="WP_249862055.1">
    <property type="nucleotide sequence ID" value="NZ_CP027059.1"/>
</dbReference>
<feature type="transmembrane region" description="Helical" evidence="7">
    <location>
        <begin position="129"/>
        <end position="146"/>
    </location>
</feature>
<dbReference type="InterPro" id="IPR020846">
    <property type="entry name" value="MFS_dom"/>
</dbReference>
<accession>A0ABY4RX01</accession>
<evidence type="ECO:0000313" key="10">
    <source>
        <dbReference type="Proteomes" id="UP001057134"/>
    </source>
</evidence>
<sequence length="430" mass="45313">MTQSLADRSVETPPDAASSKPLKEPLWTRSFIVLALGNLLLFFGFQMLLPTIPAYVTQLGGDNSAVGMVIFILTFAALLIRPFSGAALDLMSGRLILIVGSVVTLAAIGSYIAASAVGAIYVLRIVHGFGWGISTTTYGTMASHMIPASRRGEGMGYFGLASTLAMALGPMTGIAIINTFSFTVLFAVSFILTLLSLLVSLFAGRSGKAAAGEARSASASSAPSGPSAQASKQGALLSRLVDKQALFPSLLVLLIAVTYGGIVSFITLFGKEQGIANVGWFFSVNAIMLFLIRPISGKIFDRRGHVWVLAPGAVFSLIGLILLSYASSTALLIAAAAFYGTGFGAIQPSLQAWIIQRAAPERRGAANATFFSAFDLGIGLGALLLGPIAAATNYAVMYRFSAIMFVLYLITYIVYMLRSRKLGQKKSALR</sequence>
<feature type="transmembrane region" description="Helical" evidence="7">
    <location>
        <begin position="275"/>
        <end position="292"/>
    </location>
</feature>
<proteinExistence type="predicted"/>
<evidence type="ECO:0000256" key="7">
    <source>
        <dbReference type="SAM" id="Phobius"/>
    </source>
</evidence>
<keyword evidence="2" id="KW-0813">Transport</keyword>
<dbReference type="CDD" id="cd17489">
    <property type="entry name" value="MFS_YfcJ_like"/>
    <property type="match status" value="1"/>
</dbReference>
<evidence type="ECO:0000256" key="3">
    <source>
        <dbReference type="ARBA" id="ARBA00022692"/>
    </source>
</evidence>
<dbReference type="PROSITE" id="PS50850">
    <property type="entry name" value="MFS"/>
    <property type="match status" value="1"/>
</dbReference>
<feature type="transmembrane region" description="Helical" evidence="7">
    <location>
        <begin position="367"/>
        <end position="390"/>
    </location>
</feature>
<feature type="transmembrane region" description="Helical" evidence="7">
    <location>
        <begin position="26"/>
        <end position="45"/>
    </location>
</feature>
<organism evidence="9 10">
    <name type="scientific">Paenibacillus konkukensis</name>
    <dbReference type="NCBI Taxonomy" id="2020716"/>
    <lineage>
        <taxon>Bacteria</taxon>
        <taxon>Bacillati</taxon>
        <taxon>Bacillota</taxon>
        <taxon>Bacilli</taxon>
        <taxon>Bacillales</taxon>
        <taxon>Paenibacillaceae</taxon>
        <taxon>Paenibacillus</taxon>
    </lineage>
</organism>
<name>A0ABY4RX01_9BACL</name>
<dbReference type="SUPFAM" id="SSF103473">
    <property type="entry name" value="MFS general substrate transporter"/>
    <property type="match status" value="1"/>
</dbReference>
<keyword evidence="10" id="KW-1185">Reference proteome</keyword>
<evidence type="ECO:0000256" key="1">
    <source>
        <dbReference type="ARBA" id="ARBA00004651"/>
    </source>
</evidence>
<feature type="transmembrane region" description="Helical" evidence="7">
    <location>
        <begin position="65"/>
        <end position="83"/>
    </location>
</feature>
<keyword evidence="4 7" id="KW-1133">Transmembrane helix</keyword>
<reference evidence="9" key="2">
    <citation type="journal article" date="2021" name="J Anim Sci Technol">
        <title>Complete genome sequence of Paenibacillus konkukensis sp. nov. SK3146 as a potential probiotic strain.</title>
        <authorList>
            <person name="Jung H.I."/>
            <person name="Park S."/>
            <person name="Niu K.M."/>
            <person name="Lee S.W."/>
            <person name="Kothari D."/>
            <person name="Yi K.J."/>
            <person name="Kim S.K."/>
        </authorList>
    </citation>
    <scope>NUCLEOTIDE SEQUENCE</scope>
    <source>
        <strain evidence="9">SK3146</strain>
    </source>
</reference>
<dbReference type="InterPro" id="IPR011701">
    <property type="entry name" value="MFS"/>
</dbReference>
<dbReference type="InterPro" id="IPR052714">
    <property type="entry name" value="MFS_Exporter"/>
</dbReference>
<feature type="transmembrane region" description="Helical" evidence="7">
    <location>
        <begin position="183"/>
        <end position="203"/>
    </location>
</feature>
<gene>
    <name evidence="9" type="ORF">SK3146_05821</name>
</gene>
<dbReference type="Gene3D" id="1.20.1250.20">
    <property type="entry name" value="MFS general substrate transporter like domains"/>
    <property type="match status" value="1"/>
</dbReference>
<keyword evidence="3 7" id="KW-0812">Transmembrane</keyword>
<evidence type="ECO:0000256" key="4">
    <source>
        <dbReference type="ARBA" id="ARBA00022989"/>
    </source>
</evidence>
<feature type="transmembrane region" description="Helical" evidence="7">
    <location>
        <begin position="158"/>
        <end position="177"/>
    </location>
</feature>
<feature type="transmembrane region" description="Helical" evidence="7">
    <location>
        <begin position="396"/>
        <end position="417"/>
    </location>
</feature>
<evidence type="ECO:0000256" key="6">
    <source>
        <dbReference type="SAM" id="MobiDB-lite"/>
    </source>
</evidence>
<feature type="domain" description="Major facilitator superfamily (MFS) profile" evidence="8">
    <location>
        <begin position="30"/>
        <end position="419"/>
    </location>
</feature>
<reference evidence="9" key="1">
    <citation type="submission" date="2018-02" db="EMBL/GenBank/DDBJ databases">
        <authorList>
            <person name="Kim S.-K."/>
            <person name="Jung H.-I."/>
            <person name="Lee S.-W."/>
        </authorList>
    </citation>
    <scope>NUCLEOTIDE SEQUENCE</scope>
    <source>
        <strain evidence="9">SK3146</strain>
    </source>
</reference>
<feature type="transmembrane region" description="Helical" evidence="7">
    <location>
        <begin position="331"/>
        <end position="355"/>
    </location>
</feature>
<feature type="transmembrane region" description="Helical" evidence="7">
    <location>
        <begin position="95"/>
        <end position="123"/>
    </location>
</feature>
<feature type="transmembrane region" description="Helical" evidence="7">
    <location>
        <begin position="245"/>
        <end position="269"/>
    </location>
</feature>
<dbReference type="Pfam" id="PF07690">
    <property type="entry name" value="MFS_1"/>
    <property type="match status" value="1"/>
</dbReference>
<evidence type="ECO:0000256" key="5">
    <source>
        <dbReference type="ARBA" id="ARBA00023136"/>
    </source>
</evidence>
<protein>
    <submittedName>
        <fullName evidence="9">Major facilitator superfamily transporter</fullName>
    </submittedName>
</protein>
<evidence type="ECO:0000256" key="2">
    <source>
        <dbReference type="ARBA" id="ARBA00022448"/>
    </source>
</evidence>
<dbReference type="EMBL" id="CP027059">
    <property type="protein sequence ID" value="UQZ86528.1"/>
    <property type="molecule type" value="Genomic_DNA"/>
</dbReference>
<keyword evidence="5 7" id="KW-0472">Membrane</keyword>
<feature type="region of interest" description="Disordered" evidence="6">
    <location>
        <begin position="1"/>
        <end position="21"/>
    </location>
</feature>
<dbReference type="PANTHER" id="PTHR23531">
    <property type="entry name" value="QUINOLENE RESISTANCE PROTEIN NORA"/>
    <property type="match status" value="1"/>
</dbReference>
<dbReference type="InterPro" id="IPR036259">
    <property type="entry name" value="MFS_trans_sf"/>
</dbReference>
<dbReference type="PANTHER" id="PTHR23531:SF2">
    <property type="entry name" value="PERMEASE"/>
    <property type="match status" value="1"/>
</dbReference>
<dbReference type="Proteomes" id="UP001057134">
    <property type="component" value="Chromosome"/>
</dbReference>
<feature type="transmembrane region" description="Helical" evidence="7">
    <location>
        <begin position="304"/>
        <end position="325"/>
    </location>
</feature>
<comment type="subcellular location">
    <subcellularLocation>
        <location evidence="1">Cell membrane</location>
        <topology evidence="1">Multi-pass membrane protein</topology>
    </subcellularLocation>
</comment>
<evidence type="ECO:0000259" key="8">
    <source>
        <dbReference type="PROSITE" id="PS50850"/>
    </source>
</evidence>
<evidence type="ECO:0000313" key="9">
    <source>
        <dbReference type="EMBL" id="UQZ86528.1"/>
    </source>
</evidence>